<dbReference type="AlphaFoldDB" id="A0A158D0K5"/>
<dbReference type="GO" id="GO:0003677">
    <property type="term" value="F:DNA binding"/>
    <property type="evidence" value="ECO:0007669"/>
    <property type="project" value="UniProtKB-KW"/>
</dbReference>
<keyword evidence="2" id="KW-0238">DNA-binding</keyword>
<dbReference type="Proteomes" id="UP000054851">
    <property type="component" value="Unassembled WGS sequence"/>
</dbReference>
<evidence type="ECO:0000256" key="2">
    <source>
        <dbReference type="ARBA" id="ARBA00023125"/>
    </source>
</evidence>
<accession>A0A158D0K5</accession>
<dbReference type="Pfam" id="PF00392">
    <property type="entry name" value="GntR"/>
    <property type="match status" value="1"/>
</dbReference>
<evidence type="ECO:0000256" key="3">
    <source>
        <dbReference type="ARBA" id="ARBA00023163"/>
    </source>
</evidence>
<evidence type="ECO:0000259" key="5">
    <source>
        <dbReference type="PROSITE" id="PS50949"/>
    </source>
</evidence>
<dbReference type="Pfam" id="PF07729">
    <property type="entry name" value="FCD"/>
    <property type="match status" value="1"/>
</dbReference>
<evidence type="ECO:0000313" key="7">
    <source>
        <dbReference type="Proteomes" id="UP000054851"/>
    </source>
</evidence>
<dbReference type="OrthoDB" id="9799812at2"/>
<dbReference type="Gene3D" id="1.20.120.530">
    <property type="entry name" value="GntR ligand-binding domain-like"/>
    <property type="match status" value="1"/>
</dbReference>
<dbReference type="Gene3D" id="1.10.10.10">
    <property type="entry name" value="Winged helix-like DNA-binding domain superfamily/Winged helix DNA-binding domain"/>
    <property type="match status" value="1"/>
</dbReference>
<gene>
    <name evidence="6" type="ORF">AWB79_06229</name>
</gene>
<dbReference type="InterPro" id="IPR036390">
    <property type="entry name" value="WH_DNA-bd_sf"/>
</dbReference>
<comment type="caution">
    <text evidence="6">The sequence shown here is derived from an EMBL/GenBank/DDBJ whole genome shotgun (WGS) entry which is preliminary data.</text>
</comment>
<dbReference type="PANTHER" id="PTHR43537">
    <property type="entry name" value="TRANSCRIPTIONAL REGULATOR, GNTR FAMILY"/>
    <property type="match status" value="1"/>
</dbReference>
<reference evidence="6" key="1">
    <citation type="submission" date="2016-01" db="EMBL/GenBank/DDBJ databases">
        <authorList>
            <person name="Peeters C."/>
        </authorList>
    </citation>
    <scope>NUCLEOTIDE SEQUENCE</scope>
    <source>
        <strain evidence="6">LMG 29322</strain>
    </source>
</reference>
<keyword evidence="3" id="KW-0804">Transcription</keyword>
<dbReference type="InterPro" id="IPR036388">
    <property type="entry name" value="WH-like_DNA-bd_sf"/>
</dbReference>
<name>A0A158D0K5_9BURK</name>
<proteinExistence type="predicted"/>
<keyword evidence="7" id="KW-1185">Reference proteome</keyword>
<organism evidence="6 7">
    <name type="scientific">Caballeronia hypogeia</name>
    <dbReference type="NCBI Taxonomy" id="1777140"/>
    <lineage>
        <taxon>Bacteria</taxon>
        <taxon>Pseudomonadati</taxon>
        <taxon>Pseudomonadota</taxon>
        <taxon>Betaproteobacteria</taxon>
        <taxon>Burkholderiales</taxon>
        <taxon>Burkholderiaceae</taxon>
        <taxon>Caballeronia</taxon>
    </lineage>
</organism>
<dbReference type="SUPFAM" id="SSF48008">
    <property type="entry name" value="GntR ligand-binding domain-like"/>
    <property type="match status" value="1"/>
</dbReference>
<protein>
    <submittedName>
        <fullName evidence="6">GntR family transcriptional regulator</fullName>
    </submittedName>
</protein>
<feature type="compositionally biased region" description="Basic and acidic residues" evidence="4">
    <location>
        <begin position="221"/>
        <end position="231"/>
    </location>
</feature>
<feature type="domain" description="HTH gntR-type" evidence="5">
    <location>
        <begin position="14"/>
        <end position="81"/>
    </location>
</feature>
<sequence>MQRSPRTLRPVVRQSTESLTINNLREYLLSGAARPGERITEAALANELQVARGTVRTGLHRLATEGLVVQTPYSGWHVAELDEVDIWELYTLRGCLEGLASRLAAERMTEEKRLLLQDLWERFVDACHKDDHTAASRLDFDLHFAIVEAAEHSRLLEHYRLVAQQVKLFIQSSNSFYADRLQELIPQHAPIIEAILRGDAKGAAHAAQHHNETVGPQFLESVRHSEVRSDN</sequence>
<evidence type="ECO:0000256" key="4">
    <source>
        <dbReference type="SAM" id="MobiDB-lite"/>
    </source>
</evidence>
<dbReference type="PANTHER" id="PTHR43537:SF24">
    <property type="entry name" value="GLUCONATE OPERON TRANSCRIPTIONAL REPRESSOR"/>
    <property type="match status" value="1"/>
</dbReference>
<keyword evidence="1" id="KW-0805">Transcription regulation</keyword>
<evidence type="ECO:0000256" key="1">
    <source>
        <dbReference type="ARBA" id="ARBA00023015"/>
    </source>
</evidence>
<dbReference type="SUPFAM" id="SSF46785">
    <property type="entry name" value="Winged helix' DNA-binding domain"/>
    <property type="match status" value="1"/>
</dbReference>
<dbReference type="InterPro" id="IPR000524">
    <property type="entry name" value="Tscrpt_reg_HTH_GntR"/>
</dbReference>
<evidence type="ECO:0000313" key="6">
    <source>
        <dbReference type="EMBL" id="SAK87756.1"/>
    </source>
</evidence>
<dbReference type="InterPro" id="IPR011711">
    <property type="entry name" value="GntR_C"/>
</dbReference>
<dbReference type="InterPro" id="IPR008920">
    <property type="entry name" value="TF_FadR/GntR_C"/>
</dbReference>
<dbReference type="EMBL" id="FCOA02000031">
    <property type="protein sequence ID" value="SAK87756.1"/>
    <property type="molecule type" value="Genomic_DNA"/>
</dbReference>
<dbReference type="STRING" id="1777140.AWB79_06229"/>
<dbReference type="SMART" id="SM00895">
    <property type="entry name" value="FCD"/>
    <property type="match status" value="1"/>
</dbReference>
<dbReference type="GO" id="GO:0003700">
    <property type="term" value="F:DNA-binding transcription factor activity"/>
    <property type="evidence" value="ECO:0007669"/>
    <property type="project" value="InterPro"/>
</dbReference>
<dbReference type="SMART" id="SM00345">
    <property type="entry name" value="HTH_GNTR"/>
    <property type="match status" value="1"/>
</dbReference>
<feature type="region of interest" description="Disordered" evidence="4">
    <location>
        <begin position="203"/>
        <end position="231"/>
    </location>
</feature>
<dbReference type="PROSITE" id="PS50949">
    <property type="entry name" value="HTH_GNTR"/>
    <property type="match status" value="1"/>
</dbReference>